<dbReference type="PANTHER" id="PTHR10949:SF0">
    <property type="entry name" value="LIPOYL SYNTHASE, MITOCHONDRIAL"/>
    <property type="match status" value="1"/>
</dbReference>
<evidence type="ECO:0000256" key="6">
    <source>
        <dbReference type="ARBA" id="ARBA00023004"/>
    </source>
</evidence>
<keyword evidence="3 9" id="KW-0808">Transferase</keyword>
<feature type="binding site" evidence="9">
    <location>
        <position position="390"/>
    </location>
    <ligand>
        <name>[4Fe-4S] cluster</name>
        <dbReference type="ChEBI" id="CHEBI:49883"/>
        <label>2</label>
        <note>4Fe-4S-S-AdoMet</note>
    </ligand>
</feature>
<evidence type="ECO:0000256" key="5">
    <source>
        <dbReference type="ARBA" id="ARBA00022723"/>
    </source>
</evidence>
<comment type="function">
    <text evidence="9">Catalyzes the radical-mediated insertion of two sulfur atoms into the C-6 and C-8 positions of the octanoyl moiety bound to the lipoyl domains of lipoate-dependent enzymes, thereby converting the octanoylated domains into lipoylated derivatives.</text>
</comment>
<feature type="transmembrane region" description="Helical" evidence="10">
    <location>
        <begin position="99"/>
        <end position="125"/>
    </location>
</feature>
<dbReference type="HAMAP" id="MF_00206">
    <property type="entry name" value="Lipoyl_synth"/>
    <property type="match status" value="1"/>
</dbReference>
<dbReference type="SFLD" id="SFLDF00271">
    <property type="entry name" value="lipoyl_synthase"/>
    <property type="match status" value="1"/>
</dbReference>
<feature type="binding site" evidence="9">
    <location>
        <position position="599"/>
    </location>
    <ligand>
        <name>[4Fe-4S] cluster</name>
        <dbReference type="ChEBI" id="CHEBI:49883"/>
        <label>1</label>
    </ligand>
</feature>
<keyword evidence="13" id="KW-1185">Reference proteome</keyword>
<evidence type="ECO:0000313" key="12">
    <source>
        <dbReference type="EMBL" id="CBK24489.2"/>
    </source>
</evidence>
<dbReference type="InParanoid" id="D8M8V0"/>
<dbReference type="InterPro" id="IPR058240">
    <property type="entry name" value="rSAM_sf"/>
</dbReference>
<dbReference type="PROSITE" id="PS51918">
    <property type="entry name" value="RADICAL_SAM"/>
    <property type="match status" value="1"/>
</dbReference>
<evidence type="ECO:0000256" key="8">
    <source>
        <dbReference type="ARBA" id="ARBA00047326"/>
    </source>
</evidence>
<dbReference type="InterPro" id="IPR013785">
    <property type="entry name" value="Aldolase_TIM"/>
</dbReference>
<dbReference type="SMART" id="SM00729">
    <property type="entry name" value="Elp3"/>
    <property type="match status" value="1"/>
</dbReference>
<dbReference type="RefSeq" id="XP_012898537.1">
    <property type="nucleotide sequence ID" value="XM_013043083.1"/>
</dbReference>
<evidence type="ECO:0000256" key="1">
    <source>
        <dbReference type="ARBA" id="ARBA00004173"/>
    </source>
</evidence>
<keyword evidence="7 9" id="KW-0411">Iron-sulfur</keyword>
<dbReference type="Proteomes" id="UP000008312">
    <property type="component" value="Unassembled WGS sequence"/>
</dbReference>
<comment type="catalytic activity">
    <reaction evidence="8 9">
        <text>[[Fe-S] cluster scaffold protein carrying a second [4Fe-4S](2+) cluster] + N(6)-octanoyl-L-lysyl-[protein] + 2 oxidized [2Fe-2S]-[ferredoxin] + 2 S-adenosyl-L-methionine + 4 H(+) = [[Fe-S] cluster scaffold protein] + N(6)-[(R)-dihydrolipoyl]-L-lysyl-[protein] + 4 Fe(3+) + 2 hydrogen sulfide + 2 5'-deoxyadenosine + 2 L-methionine + 2 reduced [2Fe-2S]-[ferredoxin]</text>
        <dbReference type="Rhea" id="RHEA:16585"/>
        <dbReference type="Rhea" id="RHEA-COMP:9928"/>
        <dbReference type="Rhea" id="RHEA-COMP:10000"/>
        <dbReference type="Rhea" id="RHEA-COMP:10001"/>
        <dbReference type="Rhea" id="RHEA-COMP:10475"/>
        <dbReference type="Rhea" id="RHEA-COMP:14568"/>
        <dbReference type="Rhea" id="RHEA-COMP:14569"/>
        <dbReference type="ChEBI" id="CHEBI:15378"/>
        <dbReference type="ChEBI" id="CHEBI:17319"/>
        <dbReference type="ChEBI" id="CHEBI:29034"/>
        <dbReference type="ChEBI" id="CHEBI:29919"/>
        <dbReference type="ChEBI" id="CHEBI:33722"/>
        <dbReference type="ChEBI" id="CHEBI:33737"/>
        <dbReference type="ChEBI" id="CHEBI:33738"/>
        <dbReference type="ChEBI" id="CHEBI:57844"/>
        <dbReference type="ChEBI" id="CHEBI:59789"/>
        <dbReference type="ChEBI" id="CHEBI:78809"/>
        <dbReference type="ChEBI" id="CHEBI:83100"/>
        <dbReference type="EC" id="2.8.1.8"/>
    </reaction>
</comment>
<dbReference type="InterPro" id="IPR007197">
    <property type="entry name" value="rSAM"/>
</dbReference>
<feature type="binding site" evidence="9">
    <location>
        <position position="387"/>
    </location>
    <ligand>
        <name>[4Fe-4S] cluster</name>
        <dbReference type="ChEBI" id="CHEBI:49883"/>
        <label>2</label>
        <note>4Fe-4S-S-AdoMet</note>
    </ligand>
</feature>
<evidence type="ECO:0000259" key="11">
    <source>
        <dbReference type="PROSITE" id="PS51918"/>
    </source>
</evidence>
<feature type="transmembrane region" description="Helical" evidence="10">
    <location>
        <begin position="213"/>
        <end position="231"/>
    </location>
</feature>
<evidence type="ECO:0000256" key="3">
    <source>
        <dbReference type="ARBA" id="ARBA00022679"/>
    </source>
</evidence>
<dbReference type="UniPathway" id="UPA00538">
    <property type="reaction ID" value="UER00593"/>
</dbReference>
<dbReference type="AlphaFoldDB" id="D8M8V0"/>
<dbReference type="InterPro" id="IPR031691">
    <property type="entry name" value="LIAS_N"/>
</dbReference>
<dbReference type="EC" id="2.8.1.8" evidence="9"/>
<comment type="similarity">
    <text evidence="9">Belongs to the radical SAM superfamily. Lipoyl synthase family.</text>
</comment>
<protein>
    <recommendedName>
        <fullName evidence="9">Lipoyl synthase, mitochondrial</fullName>
        <ecNumber evidence="9">2.8.1.8</ecNumber>
    </recommendedName>
    <alternativeName>
        <fullName evidence="9">Lipoate synthase</fullName>
        <shortName evidence="9">LS</shortName>
        <shortName evidence="9">Lip-syn</shortName>
    </alternativeName>
    <alternativeName>
        <fullName evidence="9">Lipoic acid synthase</fullName>
    </alternativeName>
</protein>
<keyword evidence="9" id="KW-0496">Mitochondrion</keyword>
<comment type="cofactor">
    <cofactor evidence="9">
        <name>[4Fe-4S] cluster</name>
        <dbReference type="ChEBI" id="CHEBI:49883"/>
    </cofactor>
    <text evidence="9">Binds 2 [4Fe-4S] clusters per subunit. One cluster is coordinated with 3 cysteines and an exchangeable S-adenosyl-L-methionine.</text>
</comment>
<dbReference type="GeneID" id="24921257"/>
<dbReference type="CDD" id="cd01335">
    <property type="entry name" value="Radical_SAM"/>
    <property type="match status" value="1"/>
</dbReference>
<feature type="binding site" evidence="9">
    <location>
        <position position="383"/>
    </location>
    <ligand>
        <name>[4Fe-4S] cluster</name>
        <dbReference type="ChEBI" id="CHEBI:49883"/>
        <label>2</label>
        <note>4Fe-4S-S-AdoMet</note>
    </ligand>
</feature>
<dbReference type="Pfam" id="PF16881">
    <property type="entry name" value="LIAS_N"/>
    <property type="match status" value="1"/>
</dbReference>
<dbReference type="SFLD" id="SFLDS00029">
    <property type="entry name" value="Radical_SAM"/>
    <property type="match status" value="1"/>
</dbReference>
<dbReference type="NCBIfam" id="TIGR00510">
    <property type="entry name" value="lipA"/>
    <property type="match status" value="1"/>
</dbReference>
<proteinExistence type="inferred from homology"/>
<keyword evidence="5 9" id="KW-0479">Metal-binding</keyword>
<evidence type="ECO:0000256" key="4">
    <source>
        <dbReference type="ARBA" id="ARBA00022691"/>
    </source>
</evidence>
<evidence type="ECO:0000256" key="9">
    <source>
        <dbReference type="HAMAP-Rule" id="MF_03123"/>
    </source>
</evidence>
<feature type="transmembrane region" description="Helical" evidence="10">
    <location>
        <begin position="54"/>
        <end position="75"/>
    </location>
</feature>
<keyword evidence="6 9" id="KW-0408">Iron</keyword>
<keyword evidence="10" id="KW-1133">Transmembrane helix</keyword>
<keyword evidence="10" id="KW-0812">Transmembrane</keyword>
<evidence type="ECO:0000313" key="13">
    <source>
        <dbReference type="Proteomes" id="UP000008312"/>
    </source>
</evidence>
<dbReference type="PANTHER" id="PTHR10949">
    <property type="entry name" value="LIPOYL SYNTHASE"/>
    <property type="match status" value="1"/>
</dbReference>
<dbReference type="SUPFAM" id="SSF102114">
    <property type="entry name" value="Radical SAM enzymes"/>
    <property type="match status" value="1"/>
</dbReference>
<dbReference type="NCBIfam" id="NF004019">
    <property type="entry name" value="PRK05481.1"/>
    <property type="match status" value="1"/>
</dbReference>
<evidence type="ECO:0000256" key="10">
    <source>
        <dbReference type="SAM" id="Phobius"/>
    </source>
</evidence>
<organism evidence="12">
    <name type="scientific">Blastocystis hominis</name>
    <dbReference type="NCBI Taxonomy" id="12968"/>
    <lineage>
        <taxon>Eukaryota</taxon>
        <taxon>Sar</taxon>
        <taxon>Stramenopiles</taxon>
        <taxon>Bigyra</taxon>
        <taxon>Opalozoa</taxon>
        <taxon>Opalinata</taxon>
        <taxon>Blastocystidae</taxon>
        <taxon>Blastocystis</taxon>
    </lineage>
</organism>
<sequence length="612" mass="68388">MLFCLFLLSTPIQNRWPVIEFWHIAVFVFFITLIKDVLFYWNDLKTIWTITKSLPWKVPLFLFAMFILVETASYYQFTLAVADVFARWIAAPVVRCGDFAIAFVFNFITCIACLIFNNLPATIFITRVISEKSVKDVLGEKMNMAMFSVAAGTNFGACILPNASLAGLMWSSLVKDAKLLKRVWLNGTLVCLLMVIVTFSICLLNNKRGMKDASSYASLSFLLLIFSSKVASRSLSLPICCDFSMFAVFPSFSNSFLSFMLACCSRRILIRSFASSAGSNRLNDLRNKLQSGPDLADFIDNDKVNPAGLSSPDPSKKQVRARLPPWLKAELPSGENYKHLLKTVRELKLATVCEEAKCPNIGECWGGKDGIATATIMLMGDTCTRACKFCNTKTHAHPAPLDPNEPENVAKAVTDWGLNYVVLTSVDRDDLPDFGASHIAKTIRELRRLAKKKLVIECLTPDFNGRRDCIEAVAVSGVRVYAHNIETVERLSPFVRDRRADYRQSLRVLETAKQCAPPLITKTSIMLGLGETRSEIEQCLRDVRNAGIDVITLGQYLRPSKNHLPVKRFVTPEEFEEWSRVGKEMGFRYVASGPMIRSSYRAGGRGGRESGA</sequence>
<name>D8M8V0_BLAHO</name>
<keyword evidence="4 9" id="KW-0949">S-adenosyl-L-methionine</keyword>
<reference evidence="12" key="1">
    <citation type="submission" date="2010-02" db="EMBL/GenBank/DDBJ databases">
        <title>Sequencing and annotation of the Blastocystis hominis genome.</title>
        <authorList>
            <person name="Wincker P."/>
        </authorList>
    </citation>
    <scope>NUCLEOTIDE SEQUENCE</scope>
    <source>
        <strain evidence="12">Singapore isolate B</strain>
    </source>
</reference>
<dbReference type="GO" id="GO:0009249">
    <property type="term" value="P:protein lipoylation"/>
    <property type="evidence" value="ECO:0007669"/>
    <property type="project" value="UniProtKB-UniRule"/>
</dbReference>
<feature type="transmembrane region" description="Helical" evidence="10">
    <location>
        <begin position="146"/>
        <end position="171"/>
    </location>
</feature>
<dbReference type="InterPro" id="IPR003698">
    <property type="entry name" value="Lipoyl_synth"/>
</dbReference>
<dbReference type="InterPro" id="IPR006638">
    <property type="entry name" value="Elp3/MiaA/NifB-like_rSAM"/>
</dbReference>
<accession>D8M8V0</accession>
<feature type="binding site" evidence="9">
    <location>
        <position position="364"/>
    </location>
    <ligand>
        <name>[4Fe-4S] cluster</name>
        <dbReference type="ChEBI" id="CHEBI:49883"/>
        <label>1</label>
    </ligand>
</feature>
<evidence type="ECO:0000256" key="7">
    <source>
        <dbReference type="ARBA" id="ARBA00023014"/>
    </source>
</evidence>
<gene>
    <name evidence="12" type="ORF">GSBLH_T00004221001</name>
</gene>
<feature type="transmembrane region" description="Helical" evidence="10">
    <location>
        <begin position="183"/>
        <end position="204"/>
    </location>
</feature>
<dbReference type="Pfam" id="PF04055">
    <property type="entry name" value="Radical_SAM"/>
    <property type="match status" value="1"/>
</dbReference>
<feature type="transmembrane region" description="Helical" evidence="10">
    <location>
        <begin position="24"/>
        <end position="42"/>
    </location>
</feature>
<dbReference type="GO" id="GO:0046872">
    <property type="term" value="F:metal ion binding"/>
    <property type="evidence" value="ECO:0007669"/>
    <property type="project" value="UniProtKB-KW"/>
</dbReference>
<comment type="subcellular location">
    <subcellularLocation>
        <location evidence="1 9">Mitochondrion</location>
    </subcellularLocation>
</comment>
<dbReference type="GO" id="GO:0005739">
    <property type="term" value="C:mitochondrion"/>
    <property type="evidence" value="ECO:0007669"/>
    <property type="project" value="UniProtKB-SubCell"/>
</dbReference>
<dbReference type="Gene3D" id="3.20.20.70">
    <property type="entry name" value="Aldolase class I"/>
    <property type="match status" value="1"/>
</dbReference>
<dbReference type="GO" id="GO:0016992">
    <property type="term" value="F:lipoate synthase activity"/>
    <property type="evidence" value="ECO:0007669"/>
    <property type="project" value="UniProtKB-UniRule"/>
</dbReference>
<dbReference type="OrthoDB" id="3231at2759"/>
<dbReference type="NCBIfam" id="NF009544">
    <property type="entry name" value="PRK12928.1"/>
    <property type="match status" value="1"/>
</dbReference>
<feature type="domain" description="Radical SAM core" evidence="11">
    <location>
        <begin position="368"/>
        <end position="588"/>
    </location>
</feature>
<dbReference type="GO" id="GO:0051539">
    <property type="term" value="F:4 iron, 4 sulfur cluster binding"/>
    <property type="evidence" value="ECO:0007669"/>
    <property type="project" value="UniProtKB-UniRule"/>
</dbReference>
<feature type="binding site" evidence="9">
    <location>
        <position position="358"/>
    </location>
    <ligand>
        <name>[4Fe-4S] cluster</name>
        <dbReference type="ChEBI" id="CHEBI:49883"/>
        <label>1</label>
    </ligand>
</feature>
<feature type="binding site" evidence="9">
    <location>
        <position position="353"/>
    </location>
    <ligand>
        <name>[4Fe-4S] cluster</name>
        <dbReference type="ChEBI" id="CHEBI:49883"/>
        <label>1</label>
    </ligand>
</feature>
<dbReference type="SFLD" id="SFLDG01058">
    <property type="entry name" value="lipoyl_synthase_like"/>
    <property type="match status" value="1"/>
</dbReference>
<evidence type="ECO:0000256" key="2">
    <source>
        <dbReference type="ARBA" id="ARBA00022485"/>
    </source>
</evidence>
<keyword evidence="2 9" id="KW-0004">4Fe-4S</keyword>
<dbReference type="EMBL" id="FN668688">
    <property type="protein sequence ID" value="CBK24489.2"/>
    <property type="molecule type" value="Genomic_DNA"/>
</dbReference>
<keyword evidence="10" id="KW-0472">Membrane</keyword>
<comment type="pathway">
    <text evidence="9">Protein modification; protein lipoylation via endogenous pathway; protein N(6)-(lipoyl)lysine from octanoyl-[acyl-carrier-protein]: step 2/2.</text>
</comment>